<dbReference type="PANTHER" id="PTHR34401">
    <property type="entry name" value="PROTEIN CBG12388-RELATED"/>
    <property type="match status" value="1"/>
</dbReference>
<sequence>MDKSPVDVRQPGEIIPITQPFTLHRSSESADSGEIRNVTREGSEQHTHISIASCYVKYADLVALTLDICGFNFKDRELARWLTSDHLETVLFSDKNLSSLITVSLDSYGYSEVVTLKVYSIVSLAFLINKRECKVGFLENAFNMKLDVAFIFYDGVDRIFAINENPDSLFDEGEHLTERPENLKVCFDERKNFIDNVVNCFKTKIKACAEDEEKAKGVQVKTYDYHDMIKRVEDIINDQIQSFLRSVTSSSVKQVVEAVASVARCIKTCFIEKNKEGFCFDRTGCEPNIADRNAKLAIRQCSRQISWKTEIGELCKCSSQAGVG</sequence>
<dbReference type="PANTHER" id="PTHR34401:SF1">
    <property type="entry name" value="DUF19 DOMAIN-CONTAINING PROTEIN"/>
    <property type="match status" value="1"/>
</dbReference>
<evidence type="ECO:0000313" key="1">
    <source>
        <dbReference type="Proteomes" id="UP000095283"/>
    </source>
</evidence>
<name>A0A1I7XKK2_HETBA</name>
<keyword evidence="1" id="KW-1185">Reference proteome</keyword>
<protein>
    <submittedName>
        <fullName evidence="2">Uncharacterized protein</fullName>
    </submittedName>
</protein>
<evidence type="ECO:0000313" key="2">
    <source>
        <dbReference type="WBParaSite" id="Hba_18297"/>
    </source>
</evidence>
<dbReference type="Proteomes" id="UP000095283">
    <property type="component" value="Unplaced"/>
</dbReference>
<reference evidence="2" key="1">
    <citation type="submission" date="2016-11" db="UniProtKB">
        <authorList>
            <consortium name="WormBaseParasite"/>
        </authorList>
    </citation>
    <scope>IDENTIFICATION</scope>
</reference>
<proteinExistence type="predicted"/>
<dbReference type="WBParaSite" id="Hba_18297">
    <property type="protein sequence ID" value="Hba_18297"/>
    <property type="gene ID" value="Hba_18297"/>
</dbReference>
<organism evidence="1 2">
    <name type="scientific">Heterorhabditis bacteriophora</name>
    <name type="common">Entomopathogenic nematode worm</name>
    <dbReference type="NCBI Taxonomy" id="37862"/>
    <lineage>
        <taxon>Eukaryota</taxon>
        <taxon>Metazoa</taxon>
        <taxon>Ecdysozoa</taxon>
        <taxon>Nematoda</taxon>
        <taxon>Chromadorea</taxon>
        <taxon>Rhabditida</taxon>
        <taxon>Rhabditina</taxon>
        <taxon>Rhabditomorpha</taxon>
        <taxon>Strongyloidea</taxon>
        <taxon>Heterorhabditidae</taxon>
        <taxon>Heterorhabditis</taxon>
    </lineage>
</organism>
<accession>A0A1I7XKK2</accession>
<dbReference type="AlphaFoldDB" id="A0A1I7XKK2"/>